<reference evidence="2" key="1">
    <citation type="journal article" date="2020" name="Stud. Mycol.">
        <title>101 Dothideomycetes genomes: a test case for predicting lifestyles and emergence of pathogens.</title>
        <authorList>
            <person name="Haridas S."/>
            <person name="Albert R."/>
            <person name="Binder M."/>
            <person name="Bloem J."/>
            <person name="Labutti K."/>
            <person name="Salamov A."/>
            <person name="Andreopoulos B."/>
            <person name="Baker S."/>
            <person name="Barry K."/>
            <person name="Bills G."/>
            <person name="Bluhm B."/>
            <person name="Cannon C."/>
            <person name="Castanera R."/>
            <person name="Culley D."/>
            <person name="Daum C."/>
            <person name="Ezra D."/>
            <person name="Gonzalez J."/>
            <person name="Henrissat B."/>
            <person name="Kuo A."/>
            <person name="Liang C."/>
            <person name="Lipzen A."/>
            <person name="Lutzoni F."/>
            <person name="Magnuson J."/>
            <person name="Mondo S."/>
            <person name="Nolan M."/>
            <person name="Ohm R."/>
            <person name="Pangilinan J."/>
            <person name="Park H.-J."/>
            <person name="Ramirez L."/>
            <person name="Alfaro M."/>
            <person name="Sun H."/>
            <person name="Tritt A."/>
            <person name="Yoshinaga Y."/>
            <person name="Zwiers L.-H."/>
            <person name="Turgeon B."/>
            <person name="Goodwin S."/>
            <person name="Spatafora J."/>
            <person name="Crous P."/>
            <person name="Grigoriev I."/>
        </authorList>
    </citation>
    <scope>NUCLEOTIDE SEQUENCE</scope>
    <source>
        <strain evidence="2">ATCC 16933</strain>
    </source>
</reference>
<dbReference type="EMBL" id="MU001673">
    <property type="protein sequence ID" value="KAF2460702.1"/>
    <property type="molecule type" value="Genomic_DNA"/>
</dbReference>
<accession>A0A6A6PA64</accession>
<dbReference type="AlphaFoldDB" id="A0A6A6PA64"/>
<evidence type="ECO:0000313" key="2">
    <source>
        <dbReference type="EMBL" id="KAF2460702.1"/>
    </source>
</evidence>
<keyword evidence="3" id="KW-1185">Reference proteome</keyword>
<name>A0A6A6PA64_9PEZI</name>
<organism evidence="2 3">
    <name type="scientific">Lineolata rhizophorae</name>
    <dbReference type="NCBI Taxonomy" id="578093"/>
    <lineage>
        <taxon>Eukaryota</taxon>
        <taxon>Fungi</taxon>
        <taxon>Dikarya</taxon>
        <taxon>Ascomycota</taxon>
        <taxon>Pezizomycotina</taxon>
        <taxon>Dothideomycetes</taxon>
        <taxon>Dothideomycetes incertae sedis</taxon>
        <taxon>Lineolatales</taxon>
        <taxon>Lineolataceae</taxon>
        <taxon>Lineolata</taxon>
    </lineage>
</organism>
<sequence>MAKQNRRACPRTASCMRRPRRAYVDDGFSWRRRRRRRLGAVRGRPRRAGAPPRASWGGLDVGPGWPRRGSRVDWGAKNGLVLSWRVERLANRTAWRARHLRCGRVGARVLGGREAVSLLSHGRKGGAGIWVARGGDWWGLLVMGMGGRLTVRRMDGRGERSHRTCGERGGTALGCRKKHRRLGCSRR</sequence>
<feature type="region of interest" description="Disordered" evidence="1">
    <location>
        <begin position="40"/>
        <end position="61"/>
    </location>
</feature>
<dbReference type="Proteomes" id="UP000799766">
    <property type="component" value="Unassembled WGS sequence"/>
</dbReference>
<proteinExistence type="predicted"/>
<evidence type="ECO:0000256" key="1">
    <source>
        <dbReference type="SAM" id="MobiDB-lite"/>
    </source>
</evidence>
<gene>
    <name evidence="2" type="ORF">BDY21DRAFT_171631</name>
</gene>
<evidence type="ECO:0000313" key="3">
    <source>
        <dbReference type="Proteomes" id="UP000799766"/>
    </source>
</evidence>
<protein>
    <submittedName>
        <fullName evidence="2">Uncharacterized protein</fullName>
    </submittedName>
</protein>